<sequence>MATHPYLSNISPEKEISVVDLLRQRFRASPPAISPADVDLSGKTAIITGGSSGLGFHCGTELFKLGLDRLIITCIAGDEAKLKAAEVALTLTIGKSIGTTTEVWPLDLSNYDSITSFVDRVKTLDRIHYIILNSDAVNSDFEQNASTKHENMLQVNYISNALLCILLLPILREKKDGTPTRVVWVTADSRASFKEDFTTPIFAALDEQPVRWDFAQRYAMTKLLCQLFIVELTKRVPPSVAVVTAVNPGLCRGTNLYRAMKGIPGIMKAITNRIVSRSSKVGARELTDAAVKHGEELHGQYLMHCKLKPMAPLTNTPDGAELSDMLWVELIQELAPFDAGKAVAEMGV</sequence>
<dbReference type="Gene3D" id="3.40.50.720">
    <property type="entry name" value="NAD(P)-binding Rossmann-like Domain"/>
    <property type="match status" value="1"/>
</dbReference>
<dbReference type="PANTHER" id="PTHR43157">
    <property type="entry name" value="PHOSPHATIDYLINOSITOL-GLYCAN BIOSYNTHESIS CLASS F PROTEIN-RELATED"/>
    <property type="match status" value="1"/>
</dbReference>
<organism evidence="2 3">
    <name type="scientific">Anthostomella pinea</name>
    <dbReference type="NCBI Taxonomy" id="933095"/>
    <lineage>
        <taxon>Eukaryota</taxon>
        <taxon>Fungi</taxon>
        <taxon>Dikarya</taxon>
        <taxon>Ascomycota</taxon>
        <taxon>Pezizomycotina</taxon>
        <taxon>Sordariomycetes</taxon>
        <taxon>Xylariomycetidae</taxon>
        <taxon>Xylariales</taxon>
        <taxon>Xylariaceae</taxon>
        <taxon>Anthostomella</taxon>
    </lineage>
</organism>
<accession>A0AAI8YHL1</accession>
<dbReference type="Pfam" id="PF00106">
    <property type="entry name" value="adh_short"/>
    <property type="match status" value="1"/>
</dbReference>
<gene>
    <name evidence="2" type="ORF">KHLLAP_LOCUS5522</name>
</gene>
<dbReference type="InterPro" id="IPR002347">
    <property type="entry name" value="SDR_fam"/>
</dbReference>
<dbReference type="SUPFAM" id="SSF51735">
    <property type="entry name" value="NAD(P)-binding Rossmann-fold domains"/>
    <property type="match status" value="1"/>
</dbReference>
<evidence type="ECO:0000313" key="3">
    <source>
        <dbReference type="Proteomes" id="UP001295740"/>
    </source>
</evidence>
<reference evidence="2" key="1">
    <citation type="submission" date="2023-10" db="EMBL/GenBank/DDBJ databases">
        <authorList>
            <person name="Hackl T."/>
        </authorList>
    </citation>
    <scope>NUCLEOTIDE SEQUENCE</scope>
</reference>
<dbReference type="GO" id="GO:0016491">
    <property type="term" value="F:oxidoreductase activity"/>
    <property type="evidence" value="ECO:0007669"/>
    <property type="project" value="UniProtKB-KW"/>
</dbReference>
<dbReference type="Proteomes" id="UP001295740">
    <property type="component" value="Unassembled WGS sequence"/>
</dbReference>
<keyword evidence="3" id="KW-1185">Reference proteome</keyword>
<dbReference type="EMBL" id="CAUWAG010000007">
    <property type="protein sequence ID" value="CAJ2505054.1"/>
    <property type="molecule type" value="Genomic_DNA"/>
</dbReference>
<dbReference type="PANTHER" id="PTHR43157:SF31">
    <property type="entry name" value="PHOSPHATIDYLINOSITOL-GLYCAN BIOSYNTHESIS CLASS F PROTEIN"/>
    <property type="match status" value="1"/>
</dbReference>
<dbReference type="AlphaFoldDB" id="A0AAI8YHL1"/>
<comment type="caution">
    <text evidence="2">The sequence shown here is derived from an EMBL/GenBank/DDBJ whole genome shotgun (WGS) entry which is preliminary data.</text>
</comment>
<evidence type="ECO:0000256" key="1">
    <source>
        <dbReference type="ARBA" id="ARBA00023002"/>
    </source>
</evidence>
<proteinExistence type="predicted"/>
<dbReference type="InterPro" id="IPR036291">
    <property type="entry name" value="NAD(P)-bd_dom_sf"/>
</dbReference>
<name>A0AAI8YHL1_9PEZI</name>
<evidence type="ECO:0000313" key="2">
    <source>
        <dbReference type="EMBL" id="CAJ2505054.1"/>
    </source>
</evidence>
<keyword evidence="1" id="KW-0560">Oxidoreductase</keyword>
<protein>
    <submittedName>
        <fullName evidence="2">Uu.00g124480.m01.CDS01</fullName>
    </submittedName>
</protein>